<dbReference type="GO" id="GO:0004832">
    <property type="term" value="F:valine-tRNA ligase activity"/>
    <property type="evidence" value="ECO:0007669"/>
    <property type="project" value="UniProtKB-UniRule"/>
</dbReference>
<dbReference type="SUPFAM" id="SSF52374">
    <property type="entry name" value="Nucleotidylyl transferase"/>
    <property type="match status" value="1"/>
</dbReference>
<feature type="domain" description="Methionyl/Valyl/Leucyl/Isoleucyl-tRNA synthetase anticodon-binding" evidence="15">
    <location>
        <begin position="627"/>
        <end position="773"/>
    </location>
</feature>
<dbReference type="InterPro" id="IPR033705">
    <property type="entry name" value="Anticodon_Ia_Val"/>
</dbReference>
<evidence type="ECO:0000256" key="11">
    <source>
        <dbReference type="ARBA" id="ARBA00060830"/>
    </source>
</evidence>
<dbReference type="AlphaFoldDB" id="A0A4Y9EMZ8"/>
<evidence type="ECO:0000259" key="16">
    <source>
        <dbReference type="Pfam" id="PF10458"/>
    </source>
</evidence>
<evidence type="ECO:0000259" key="14">
    <source>
        <dbReference type="Pfam" id="PF00133"/>
    </source>
</evidence>
<dbReference type="GO" id="GO:0005524">
    <property type="term" value="F:ATP binding"/>
    <property type="evidence" value="ECO:0007669"/>
    <property type="project" value="UniProtKB-UniRule"/>
</dbReference>
<gene>
    <name evidence="12" type="primary">valS</name>
    <name evidence="17" type="ORF">EUV02_09700</name>
</gene>
<dbReference type="InterPro" id="IPR010978">
    <property type="entry name" value="tRNA-bd_arm"/>
</dbReference>
<comment type="caution">
    <text evidence="17">The sequence shown here is derived from an EMBL/GenBank/DDBJ whole genome shotgun (WGS) entry which is preliminary data.</text>
</comment>
<comment type="domain">
    <text evidence="12">The C-terminal coiled-coil domain is crucial for aminoacylation activity.</text>
</comment>
<dbReference type="EC" id="6.1.1.9" evidence="12"/>
<evidence type="ECO:0000256" key="2">
    <source>
        <dbReference type="ARBA" id="ARBA00011245"/>
    </source>
</evidence>
<dbReference type="Pfam" id="PF08264">
    <property type="entry name" value="Anticodon_1"/>
    <property type="match status" value="1"/>
</dbReference>
<dbReference type="InterPro" id="IPR002303">
    <property type="entry name" value="Valyl-tRNA_ligase"/>
</dbReference>
<dbReference type="GO" id="GO:0006438">
    <property type="term" value="P:valyl-tRNA aminoacylation"/>
    <property type="evidence" value="ECO:0007669"/>
    <property type="project" value="UniProtKB-UniRule"/>
</dbReference>
<feature type="domain" description="Valyl-tRNA synthetase tRNA-binding arm" evidence="16">
    <location>
        <begin position="832"/>
        <end position="897"/>
    </location>
</feature>
<comment type="similarity">
    <text evidence="11 12">Belongs to the class-I aminoacyl-tRNA synthetase family. ValS type 1 subfamily.</text>
</comment>
<dbReference type="RefSeq" id="WP_135246028.1">
    <property type="nucleotide sequence ID" value="NZ_SIHO01000002.1"/>
</dbReference>
<dbReference type="Gene3D" id="1.10.730.10">
    <property type="entry name" value="Isoleucyl-tRNA Synthetase, Domain 1"/>
    <property type="match status" value="1"/>
</dbReference>
<feature type="compositionally biased region" description="Basic and acidic residues" evidence="13">
    <location>
        <begin position="865"/>
        <end position="882"/>
    </location>
</feature>
<evidence type="ECO:0000256" key="12">
    <source>
        <dbReference type="HAMAP-Rule" id="MF_02004"/>
    </source>
</evidence>
<evidence type="ECO:0000256" key="9">
    <source>
        <dbReference type="ARBA" id="ARBA00023146"/>
    </source>
</evidence>
<comment type="function">
    <text evidence="12">Catalyzes the attachment of valine to tRNA(Val). As ValRS can inadvertently accommodate and process structurally similar amino acids such as threonine, to avoid such errors, it has a 'posttransfer' editing activity that hydrolyzes mischarged Thr-tRNA(Val) in a tRNA-dependent manner.</text>
</comment>
<dbReference type="HAMAP" id="MF_02004">
    <property type="entry name" value="Val_tRNA_synth_type1"/>
    <property type="match status" value="1"/>
</dbReference>
<dbReference type="SUPFAM" id="SSF47323">
    <property type="entry name" value="Anticodon-binding domain of a subclass of class I aminoacyl-tRNA synthetases"/>
    <property type="match status" value="1"/>
</dbReference>
<comment type="subcellular location">
    <subcellularLocation>
        <location evidence="1 12">Cytoplasm</location>
    </subcellularLocation>
</comment>
<comment type="subunit">
    <text evidence="2 12">Monomer.</text>
</comment>
<feature type="region of interest" description="Disordered" evidence="13">
    <location>
        <begin position="863"/>
        <end position="882"/>
    </location>
</feature>
<dbReference type="FunFam" id="3.40.50.620:FF:000032">
    <property type="entry name" value="Valine--tRNA ligase"/>
    <property type="match status" value="1"/>
</dbReference>
<reference evidence="17 18" key="1">
    <citation type="submission" date="2019-02" db="EMBL/GenBank/DDBJ databases">
        <title>Polymorphobacter sp. isolated from the lake at the Tibet of China.</title>
        <authorList>
            <person name="Li A."/>
        </authorList>
    </citation>
    <scope>NUCLEOTIDE SEQUENCE [LARGE SCALE GENOMIC DNA]</scope>
    <source>
        <strain evidence="17 18">DJ1R-1</strain>
    </source>
</reference>
<keyword evidence="18" id="KW-1185">Reference proteome</keyword>
<dbReference type="PRINTS" id="PR00986">
    <property type="entry name" value="TRNASYNTHVAL"/>
</dbReference>
<keyword evidence="6 12" id="KW-0067">ATP-binding</keyword>
<dbReference type="NCBIfam" id="TIGR00422">
    <property type="entry name" value="valS"/>
    <property type="match status" value="1"/>
</dbReference>
<keyword evidence="5 12" id="KW-0547">Nucleotide-binding</keyword>
<dbReference type="FunFam" id="1.10.287.380:FF:000001">
    <property type="entry name" value="Valine--tRNA ligase"/>
    <property type="match status" value="1"/>
</dbReference>
<dbReference type="InterPro" id="IPR009008">
    <property type="entry name" value="Val/Leu/Ile-tRNA-synth_edit"/>
</dbReference>
<dbReference type="GO" id="GO:0005829">
    <property type="term" value="C:cytosol"/>
    <property type="evidence" value="ECO:0007669"/>
    <property type="project" value="TreeGrafter"/>
</dbReference>
<evidence type="ECO:0000256" key="10">
    <source>
        <dbReference type="ARBA" id="ARBA00047552"/>
    </source>
</evidence>
<keyword evidence="7 12" id="KW-0648">Protein biosynthesis</keyword>
<evidence type="ECO:0000256" key="1">
    <source>
        <dbReference type="ARBA" id="ARBA00004496"/>
    </source>
</evidence>
<dbReference type="InterPro" id="IPR002300">
    <property type="entry name" value="aa-tRNA-synth_Ia"/>
</dbReference>
<keyword evidence="8 12" id="KW-0175">Coiled coil</keyword>
<comment type="catalytic activity">
    <reaction evidence="10 12">
        <text>tRNA(Val) + L-valine + ATP = L-valyl-tRNA(Val) + AMP + diphosphate</text>
        <dbReference type="Rhea" id="RHEA:10704"/>
        <dbReference type="Rhea" id="RHEA-COMP:9672"/>
        <dbReference type="Rhea" id="RHEA-COMP:9708"/>
        <dbReference type="ChEBI" id="CHEBI:30616"/>
        <dbReference type="ChEBI" id="CHEBI:33019"/>
        <dbReference type="ChEBI" id="CHEBI:57762"/>
        <dbReference type="ChEBI" id="CHEBI:78442"/>
        <dbReference type="ChEBI" id="CHEBI:78537"/>
        <dbReference type="ChEBI" id="CHEBI:456215"/>
        <dbReference type="EC" id="6.1.1.9"/>
    </reaction>
</comment>
<sequence>MTNPDTTSANIIDKTFDPAEIEARLYRHWESTGAFRPARPDAKPFTIVIPPPNVTGSLHIGHALDNTLQDVLIRYHRLKGEDALWVVGTDHAGIATQMVVERQLAESTQAVTRQEMGRAAFLRTVWDWKEVSGGTITRQLRRLGASCDWSNERFTMDAGFSAAVTKVFVRLYNEKLLYRDKRLVNWDPKFKTAISDLEVETREVQGHFWHFRYPLADGVKLADGRDHIVVATTRPETMLGDMAVAVNAADARYASVIGKFVELPITDRRIPIIADDHADPELGSGAVKITPGHDFNDFEVGKRAGIAAADMLNIFDAEARVAACDGVPARLVGIDRFEARKTIVAEMEALGLLDRVEDKIVQMPYGDRSGVVIEPWLTDQWYVDAATLAAPAIAAVREGKTKFVPANWDKTYFNWMENIQPWCVSRQLWWGHQIPAWYADDGRVFVAETEAEAQAQAGNIVLRRDEDVLDTWFSSALWPFGTLGWPEQTPQLARHYPGDVLVTGFDIIFFWVARMMMQGIHFMDDVPPFATVYCHGLVRDAKGIKMSKSRGNVVDPLILIDKYGADALRFTLTAMESQGRDIKLDEKRIEGYRNFATKLWNAARFAQSNGIVGSTSAMPPAATAPVNRWIIGEVVETARALDAAMTAFRFDDYASTIYQFAWSRFCDWYLELTKPLLAEGADAGIAAETRAVTGWALDQILVLLHPVMPFLTEELWHKLGSRDHDLIVAAWPVTDARLVDADTAAEIDWLIRLVSEIRGGRAELNVSPAAKLPLHVRDADAATQARIRRQTPALERLARIAAISFEAAPAGGAAQIVVDAATYTLPLEGVIDLAAERARLEKAASAAEKEAAALSGRLASPGFTEKAKPEAVEKAREDLAARSSEATRLRAALARLG</sequence>
<evidence type="ECO:0000259" key="15">
    <source>
        <dbReference type="Pfam" id="PF08264"/>
    </source>
</evidence>
<dbReference type="NCBIfam" id="NF004349">
    <property type="entry name" value="PRK05729.1"/>
    <property type="match status" value="1"/>
</dbReference>
<dbReference type="FunFam" id="3.90.740.10:FF:000003">
    <property type="entry name" value="Valine--tRNA ligase"/>
    <property type="match status" value="1"/>
</dbReference>
<dbReference type="InterPro" id="IPR001412">
    <property type="entry name" value="aa-tRNA-synth_I_CS"/>
</dbReference>
<dbReference type="GO" id="GO:0002161">
    <property type="term" value="F:aminoacyl-tRNA deacylase activity"/>
    <property type="evidence" value="ECO:0007669"/>
    <property type="project" value="InterPro"/>
</dbReference>
<dbReference type="OrthoDB" id="9810365at2"/>
<feature type="coiled-coil region" evidence="12">
    <location>
        <begin position="830"/>
        <end position="857"/>
    </location>
</feature>
<dbReference type="Proteomes" id="UP000297737">
    <property type="component" value="Unassembled WGS sequence"/>
</dbReference>
<dbReference type="InterPro" id="IPR019499">
    <property type="entry name" value="Val-tRNA_synth_tRNA-bd"/>
</dbReference>
<dbReference type="PANTHER" id="PTHR11946">
    <property type="entry name" value="VALYL-TRNA SYNTHETASES"/>
    <property type="match status" value="1"/>
</dbReference>
<proteinExistence type="inferred from homology"/>
<dbReference type="EMBL" id="SIHO01000002">
    <property type="protein sequence ID" value="TFU03436.1"/>
    <property type="molecule type" value="Genomic_DNA"/>
</dbReference>
<dbReference type="Gene3D" id="1.10.287.380">
    <property type="entry name" value="Valyl-tRNA synthetase, C-terminal domain"/>
    <property type="match status" value="1"/>
</dbReference>
<dbReference type="Pfam" id="PF10458">
    <property type="entry name" value="Val_tRNA-synt_C"/>
    <property type="match status" value="1"/>
</dbReference>
<dbReference type="PROSITE" id="PS00178">
    <property type="entry name" value="AA_TRNA_LIGASE_I"/>
    <property type="match status" value="1"/>
</dbReference>
<organism evidence="17 18">
    <name type="scientific">Glacieibacterium arshaanense</name>
    <dbReference type="NCBI Taxonomy" id="2511025"/>
    <lineage>
        <taxon>Bacteria</taxon>
        <taxon>Pseudomonadati</taxon>
        <taxon>Pseudomonadota</taxon>
        <taxon>Alphaproteobacteria</taxon>
        <taxon>Sphingomonadales</taxon>
        <taxon>Sphingosinicellaceae</taxon>
        <taxon>Glacieibacterium</taxon>
    </lineage>
</organism>
<keyword evidence="3 12" id="KW-0963">Cytoplasm</keyword>
<evidence type="ECO:0000313" key="18">
    <source>
        <dbReference type="Proteomes" id="UP000297737"/>
    </source>
</evidence>
<feature type="domain" description="Aminoacyl-tRNA synthetase class Ia" evidence="14">
    <location>
        <begin position="25"/>
        <end position="585"/>
    </location>
</feature>
<dbReference type="InterPro" id="IPR014729">
    <property type="entry name" value="Rossmann-like_a/b/a_fold"/>
</dbReference>
<evidence type="ECO:0000256" key="5">
    <source>
        <dbReference type="ARBA" id="ARBA00022741"/>
    </source>
</evidence>
<dbReference type="SUPFAM" id="SSF50677">
    <property type="entry name" value="ValRS/IleRS/LeuRS editing domain"/>
    <property type="match status" value="1"/>
</dbReference>
<dbReference type="Gene3D" id="3.40.50.620">
    <property type="entry name" value="HUPs"/>
    <property type="match status" value="2"/>
</dbReference>
<protein>
    <recommendedName>
        <fullName evidence="12">Valine--tRNA ligase</fullName>
        <ecNumber evidence="12">6.1.1.9</ecNumber>
    </recommendedName>
    <alternativeName>
        <fullName evidence="12">Valyl-tRNA synthetase</fullName>
        <shortName evidence="12">ValRS</shortName>
    </alternativeName>
</protein>
<keyword evidence="9 12" id="KW-0030">Aminoacyl-tRNA synthetase</keyword>
<evidence type="ECO:0000256" key="6">
    <source>
        <dbReference type="ARBA" id="ARBA00022840"/>
    </source>
</evidence>
<dbReference type="InterPro" id="IPR037118">
    <property type="entry name" value="Val-tRNA_synth_C_sf"/>
</dbReference>
<feature type="short sequence motif" description="'HIGH' region" evidence="12">
    <location>
        <begin position="52"/>
        <end position="62"/>
    </location>
</feature>
<dbReference type="InterPro" id="IPR009080">
    <property type="entry name" value="tRNAsynth_Ia_anticodon-bd"/>
</dbReference>
<dbReference type="CDD" id="cd07962">
    <property type="entry name" value="Anticodon_Ia_Val"/>
    <property type="match status" value="1"/>
</dbReference>
<evidence type="ECO:0000256" key="7">
    <source>
        <dbReference type="ARBA" id="ARBA00022917"/>
    </source>
</evidence>
<comment type="domain">
    <text evidence="12">ValRS has two distinct active sites: one for aminoacylation and one for editing. The misactivated threonine is translocated from the active site to the editing site.</text>
</comment>
<evidence type="ECO:0000256" key="13">
    <source>
        <dbReference type="SAM" id="MobiDB-lite"/>
    </source>
</evidence>
<dbReference type="Pfam" id="PF00133">
    <property type="entry name" value="tRNA-synt_1"/>
    <property type="match status" value="1"/>
</dbReference>
<dbReference type="SUPFAM" id="SSF46589">
    <property type="entry name" value="tRNA-binding arm"/>
    <property type="match status" value="1"/>
</dbReference>
<keyword evidence="4 12" id="KW-0436">Ligase</keyword>
<accession>A0A4Y9EMZ8</accession>
<evidence type="ECO:0000256" key="8">
    <source>
        <dbReference type="ARBA" id="ARBA00023054"/>
    </source>
</evidence>
<dbReference type="Gene3D" id="3.90.740.10">
    <property type="entry name" value="Valyl/Leucyl/Isoleucyl-tRNA synthetase, editing domain"/>
    <property type="match status" value="1"/>
</dbReference>
<dbReference type="PANTHER" id="PTHR11946:SF93">
    <property type="entry name" value="VALINE--TRNA LIGASE, CHLOROPLASTIC_MITOCHONDRIAL 2"/>
    <property type="match status" value="1"/>
</dbReference>
<feature type="binding site" evidence="12">
    <location>
        <position position="548"/>
    </location>
    <ligand>
        <name>ATP</name>
        <dbReference type="ChEBI" id="CHEBI:30616"/>
    </ligand>
</feature>
<evidence type="ECO:0000256" key="3">
    <source>
        <dbReference type="ARBA" id="ARBA00022490"/>
    </source>
</evidence>
<evidence type="ECO:0000256" key="4">
    <source>
        <dbReference type="ARBA" id="ARBA00022598"/>
    </source>
</evidence>
<dbReference type="CDD" id="cd00817">
    <property type="entry name" value="ValRS_core"/>
    <property type="match status" value="1"/>
</dbReference>
<dbReference type="InterPro" id="IPR013155">
    <property type="entry name" value="M/V/L/I-tRNA-synth_anticd-bd"/>
</dbReference>
<evidence type="ECO:0000313" key="17">
    <source>
        <dbReference type="EMBL" id="TFU03436.1"/>
    </source>
</evidence>
<feature type="short sequence motif" description="'KMSKS' region" evidence="12">
    <location>
        <begin position="545"/>
        <end position="549"/>
    </location>
</feature>
<name>A0A4Y9EMZ8_9SPHN</name>